<name>A0A841J0W3_9SPHN</name>
<evidence type="ECO:0000259" key="1">
    <source>
        <dbReference type="Pfam" id="PF10988"/>
    </source>
</evidence>
<dbReference type="EMBL" id="JACIJP010000002">
    <property type="protein sequence ID" value="MBB6123982.1"/>
    <property type="molecule type" value="Genomic_DNA"/>
</dbReference>
<dbReference type="AlphaFoldDB" id="A0A841J0W3"/>
<gene>
    <name evidence="2" type="ORF">FHS92_001711</name>
</gene>
<dbReference type="InterPro" id="IPR021255">
    <property type="entry name" value="DUF2807"/>
</dbReference>
<comment type="caution">
    <text evidence="2">The sequence shown here is derived from an EMBL/GenBank/DDBJ whole genome shotgun (WGS) entry which is preliminary data.</text>
</comment>
<evidence type="ECO:0000313" key="3">
    <source>
        <dbReference type="Proteomes" id="UP000552700"/>
    </source>
</evidence>
<reference evidence="2 3" key="1">
    <citation type="submission" date="2020-08" db="EMBL/GenBank/DDBJ databases">
        <title>Genomic Encyclopedia of Type Strains, Phase IV (KMG-IV): sequencing the most valuable type-strain genomes for metagenomic binning, comparative biology and taxonomic classification.</title>
        <authorList>
            <person name="Goeker M."/>
        </authorList>
    </citation>
    <scope>NUCLEOTIDE SEQUENCE [LARGE SCALE GENOMIC DNA]</scope>
    <source>
        <strain evidence="2 3">DSM 102255</strain>
    </source>
</reference>
<accession>A0A841J0W3</accession>
<dbReference type="Proteomes" id="UP000552700">
    <property type="component" value="Unassembled WGS sequence"/>
</dbReference>
<feature type="domain" description="Putative auto-transporter adhesin head GIN" evidence="1">
    <location>
        <begin position="70"/>
        <end position="221"/>
    </location>
</feature>
<organism evidence="2 3">
    <name type="scientific">Sphingobium subterraneum</name>
    <dbReference type="NCBI Taxonomy" id="627688"/>
    <lineage>
        <taxon>Bacteria</taxon>
        <taxon>Pseudomonadati</taxon>
        <taxon>Pseudomonadota</taxon>
        <taxon>Alphaproteobacteria</taxon>
        <taxon>Sphingomonadales</taxon>
        <taxon>Sphingomonadaceae</taxon>
        <taxon>Sphingobium</taxon>
    </lineage>
</organism>
<dbReference type="RefSeq" id="WP_184079553.1">
    <property type="nucleotide sequence ID" value="NZ_JACIJP010000002.1"/>
</dbReference>
<evidence type="ECO:0000313" key="2">
    <source>
        <dbReference type="EMBL" id="MBB6123982.1"/>
    </source>
</evidence>
<dbReference type="Gene3D" id="2.160.20.120">
    <property type="match status" value="1"/>
</dbReference>
<protein>
    <recommendedName>
        <fullName evidence="1">Putative auto-transporter adhesin head GIN domain-containing protein</fullName>
    </recommendedName>
</protein>
<proteinExistence type="predicted"/>
<sequence>MIRKLLIVSASGIGLAIVALGGAWAIGGDDVAKRIGSRSHIDWMMDWRDDDDYGPQTSRTVSFDGATPLTIDVPVTLDYRRGMESRMVISGSDRALKALRWADGRLSLDKMERHHSGIRVTIVAPRLTGLSLQAPGAVRLRDMQQPEFRLNVDGPTDVEAAGTVGKLEVIANGVGNIDLEDVQAKDATVKINGVGNVEISAAGTVDADMAGIGNLSLHQKPGKLNSRAVGIGSIDHDY</sequence>
<dbReference type="Pfam" id="PF10988">
    <property type="entry name" value="DUF2807"/>
    <property type="match status" value="1"/>
</dbReference>
<keyword evidence="3" id="KW-1185">Reference proteome</keyword>